<keyword evidence="1" id="KW-0489">Methyltransferase</keyword>
<dbReference type="Proteomes" id="UP000696573">
    <property type="component" value="Unassembled WGS sequence"/>
</dbReference>
<dbReference type="NCBIfam" id="TIGR03439">
    <property type="entry name" value="methyl_EasF"/>
    <property type="match status" value="1"/>
</dbReference>
<evidence type="ECO:0000259" key="4">
    <source>
        <dbReference type="Pfam" id="PF10017"/>
    </source>
</evidence>
<proteinExistence type="predicted"/>
<evidence type="ECO:0000256" key="2">
    <source>
        <dbReference type="ARBA" id="ARBA00022679"/>
    </source>
</evidence>
<reference evidence="5" key="1">
    <citation type="submission" date="2021-10" db="EMBL/GenBank/DDBJ databases">
        <authorList>
            <person name="Piombo E."/>
        </authorList>
    </citation>
    <scope>NUCLEOTIDE SEQUENCE</scope>
</reference>
<dbReference type="OrthoDB" id="659at2759"/>
<dbReference type="PANTHER" id="PTHR43397">
    <property type="entry name" value="ERGOTHIONEINE BIOSYNTHESIS PROTEIN 1"/>
    <property type="match status" value="1"/>
</dbReference>
<dbReference type="InterPro" id="IPR051128">
    <property type="entry name" value="EgtD_Methyltrsf_superfamily"/>
</dbReference>
<sequence length="384" mass="44221">MDIPTMETGFVFPEHGQVIDINGSKMSMNMKAAVEKEFLYIKKGGEKPTMPDELLYTDIGLNLWKDIIHHESFYQTHDEAKLFDINGAEIVSRMRPGVVMIDLGAGDTEKVEHLLAAFEKARVPCTYLALDISKKSLDENIKFLESKHTGPDCVVRCAGLWGTFEDGKHWVQNIQGQRLFLSLGSVLCNDPYFEALTKLKSWASVMREDDLTLIGMDGHLHPKDEKKIWKAYHSTDDLYRKFFFDNGFAHANKAVGETWFREQDWELKAELEDYPTTRHRFYFRAKHTFNLGSTDRQIQEGEEFDWFDSHKYGQSQVETMFEKSGLIATNIWQAPDSEFRENSHSPQICKEDDTNNFYQGQYLVKLKDDHDQRGDADSAVSGVN</sequence>
<gene>
    <name evidence="5" type="ORF">CRHIZ90672A_00015512</name>
</gene>
<organism evidence="5 6">
    <name type="scientific">Clonostachys rhizophaga</name>
    <dbReference type="NCBI Taxonomy" id="160324"/>
    <lineage>
        <taxon>Eukaryota</taxon>
        <taxon>Fungi</taxon>
        <taxon>Dikarya</taxon>
        <taxon>Ascomycota</taxon>
        <taxon>Pezizomycotina</taxon>
        <taxon>Sordariomycetes</taxon>
        <taxon>Hypocreomycetidae</taxon>
        <taxon>Hypocreales</taxon>
        <taxon>Bionectriaceae</taxon>
        <taxon>Clonostachys</taxon>
    </lineage>
</organism>
<dbReference type="EMBL" id="CABFNQ020000462">
    <property type="protein sequence ID" value="CAH0016370.1"/>
    <property type="molecule type" value="Genomic_DNA"/>
</dbReference>
<dbReference type="Gene3D" id="3.40.50.150">
    <property type="entry name" value="Vaccinia Virus protein VP39"/>
    <property type="match status" value="1"/>
</dbReference>
<dbReference type="Pfam" id="PF10017">
    <property type="entry name" value="Methyltransf_33"/>
    <property type="match status" value="1"/>
</dbReference>
<dbReference type="InterPro" id="IPR017805">
    <property type="entry name" value="SAM_MeTrfase_EasF-type_put"/>
</dbReference>
<protein>
    <recommendedName>
        <fullName evidence="4">Histidine-specific methyltransferase SAM-dependent domain-containing protein</fullName>
    </recommendedName>
</protein>
<evidence type="ECO:0000313" key="6">
    <source>
        <dbReference type="Proteomes" id="UP000696573"/>
    </source>
</evidence>
<keyword evidence="2" id="KW-0808">Transferase</keyword>
<accession>A0A9N9YAS3</accession>
<dbReference type="GO" id="GO:0032259">
    <property type="term" value="P:methylation"/>
    <property type="evidence" value="ECO:0007669"/>
    <property type="project" value="UniProtKB-KW"/>
</dbReference>
<feature type="domain" description="Histidine-specific methyltransferase SAM-dependent" evidence="4">
    <location>
        <begin position="47"/>
        <end position="340"/>
    </location>
</feature>
<dbReference type="AlphaFoldDB" id="A0A9N9YAS3"/>
<comment type="caution">
    <text evidence="5">The sequence shown here is derived from an EMBL/GenBank/DDBJ whole genome shotgun (WGS) entry which is preliminary data.</text>
</comment>
<evidence type="ECO:0000256" key="1">
    <source>
        <dbReference type="ARBA" id="ARBA00022603"/>
    </source>
</evidence>
<dbReference type="InterPro" id="IPR019257">
    <property type="entry name" value="MeTrfase_dom"/>
</dbReference>
<evidence type="ECO:0000256" key="3">
    <source>
        <dbReference type="ARBA" id="ARBA00022691"/>
    </source>
</evidence>
<keyword evidence="6" id="KW-1185">Reference proteome</keyword>
<name>A0A9N9YAS3_9HYPO</name>
<dbReference type="PANTHER" id="PTHR43397:SF1">
    <property type="entry name" value="ERGOTHIONEINE BIOSYNTHESIS PROTEIN 1"/>
    <property type="match status" value="1"/>
</dbReference>
<keyword evidence="3" id="KW-0949">S-adenosyl-L-methionine</keyword>
<dbReference type="InterPro" id="IPR029063">
    <property type="entry name" value="SAM-dependent_MTases_sf"/>
</dbReference>
<evidence type="ECO:0000313" key="5">
    <source>
        <dbReference type="EMBL" id="CAH0016370.1"/>
    </source>
</evidence>
<dbReference type="GO" id="GO:0008168">
    <property type="term" value="F:methyltransferase activity"/>
    <property type="evidence" value="ECO:0007669"/>
    <property type="project" value="UniProtKB-KW"/>
</dbReference>